<dbReference type="Pfam" id="PF04338">
    <property type="entry name" value="DUF481"/>
    <property type="match status" value="1"/>
</dbReference>
<protein>
    <submittedName>
        <fullName evidence="2">DUF481 domain-containing protein</fullName>
    </submittedName>
</protein>
<reference evidence="3" key="1">
    <citation type="submission" date="2023-07" db="EMBL/GenBank/DDBJ databases">
        <title>Shewanella mangrovi sp. nov., an acetaldehyde- degrading bacterium isolated from mangrove sediment.</title>
        <authorList>
            <person name="Liu Y."/>
        </authorList>
    </citation>
    <scope>NUCLEOTIDE SEQUENCE [LARGE SCALE GENOMIC DNA]</scope>
    <source>
        <strain evidence="3">C32</strain>
    </source>
</reference>
<organism evidence="2 3">
    <name type="scientific">Shewanella electrica</name>
    <dbReference type="NCBI Taxonomy" id="515560"/>
    <lineage>
        <taxon>Bacteria</taxon>
        <taxon>Pseudomonadati</taxon>
        <taxon>Pseudomonadota</taxon>
        <taxon>Gammaproteobacteria</taxon>
        <taxon>Alteromonadales</taxon>
        <taxon>Shewanellaceae</taxon>
        <taxon>Shewanella</taxon>
    </lineage>
</organism>
<evidence type="ECO:0000313" key="3">
    <source>
        <dbReference type="Proteomes" id="UP001201549"/>
    </source>
</evidence>
<feature type="signal peptide" evidence="1">
    <location>
        <begin position="1"/>
        <end position="19"/>
    </location>
</feature>
<dbReference type="RefSeq" id="WP_238897756.1">
    <property type="nucleotide sequence ID" value="NZ_JAKOGG010000016.1"/>
</dbReference>
<proteinExistence type="predicted"/>
<gene>
    <name evidence="2" type="ORF">L9G74_16800</name>
</gene>
<feature type="chain" id="PRO_5046742076" evidence="1">
    <location>
        <begin position="20"/>
        <end position="247"/>
    </location>
</feature>
<dbReference type="EMBL" id="JAKOGG010000016">
    <property type="protein sequence ID" value="MCS4558098.1"/>
    <property type="molecule type" value="Genomic_DNA"/>
</dbReference>
<evidence type="ECO:0000313" key="2">
    <source>
        <dbReference type="EMBL" id="MCS4558098.1"/>
    </source>
</evidence>
<name>A0ABT2FPB9_9GAMM</name>
<keyword evidence="1" id="KW-0732">Signal</keyword>
<dbReference type="Proteomes" id="UP001201549">
    <property type="component" value="Unassembled WGS sequence"/>
</dbReference>
<accession>A0ABT2FPB9</accession>
<sequence length="247" mass="27690">MTKTPVLALLSVISLPAFALVPPDYHEPANNFRAEIEAGFQLNTGNTDSSSFNGRTKLIYDTTKATQEGTIKGYYAANDEGTTAERYDLQYQANYKLTKGYVYGRGDFVWDQFGSYTNIYTVSSGYGFDAISTGRTKLSLEVGPGYRYNLPIDTEDDPNPDAEKDVILRTAAKFEQKIHEYTTFNADLTAEIGENNNTVTLDIGYKNTLFQDWAFKIGVNMKYTEIVPEGSEQTDTITTFNLLYTFQ</sequence>
<comment type="caution">
    <text evidence="2">The sequence shown here is derived from an EMBL/GenBank/DDBJ whole genome shotgun (WGS) entry which is preliminary data.</text>
</comment>
<dbReference type="InterPro" id="IPR007433">
    <property type="entry name" value="DUF481"/>
</dbReference>
<evidence type="ECO:0000256" key="1">
    <source>
        <dbReference type="SAM" id="SignalP"/>
    </source>
</evidence>
<keyword evidence="3" id="KW-1185">Reference proteome</keyword>